<reference evidence="13 14" key="1">
    <citation type="journal article" date="2019" name="Anaerobe">
        <title>Detection of Robinsoniella peoriensis in multiple bone samples of a trauma patient.</title>
        <authorList>
            <person name="Schrottner P."/>
            <person name="Hartwich K."/>
            <person name="Bunk B."/>
            <person name="Schober I."/>
            <person name="Helbig S."/>
            <person name="Rudolph W.W."/>
            <person name="Gunzer F."/>
        </authorList>
    </citation>
    <scope>NUCLEOTIDE SEQUENCE [LARGE SCALE GENOMIC DNA]</scope>
    <source>
        <strain evidence="13 14">DSM 106044</strain>
    </source>
</reference>
<name>A0A4U8QM53_9FIRM</name>
<organism evidence="13 14">
    <name type="scientific">Robinsoniella peoriensis</name>
    <dbReference type="NCBI Taxonomy" id="180332"/>
    <lineage>
        <taxon>Bacteria</taxon>
        <taxon>Bacillati</taxon>
        <taxon>Bacillota</taxon>
        <taxon>Clostridia</taxon>
        <taxon>Lachnospirales</taxon>
        <taxon>Lachnospiraceae</taxon>
        <taxon>Robinsoniella</taxon>
    </lineage>
</organism>
<dbReference type="GO" id="GO:0000160">
    <property type="term" value="P:phosphorelay signal transduction system"/>
    <property type="evidence" value="ECO:0007669"/>
    <property type="project" value="UniProtKB-KW"/>
</dbReference>
<dbReference type="Pfam" id="PF12833">
    <property type="entry name" value="HTH_18"/>
    <property type="match status" value="1"/>
</dbReference>
<evidence type="ECO:0000259" key="12">
    <source>
        <dbReference type="PROSITE" id="PS50110"/>
    </source>
</evidence>
<dbReference type="Proteomes" id="UP000306509">
    <property type="component" value="Unassembled WGS sequence"/>
</dbReference>
<keyword evidence="8" id="KW-0804">Transcription</keyword>
<evidence type="ECO:0000256" key="5">
    <source>
        <dbReference type="ARBA" id="ARBA00023012"/>
    </source>
</evidence>
<dbReference type="SMART" id="SM00448">
    <property type="entry name" value="REC"/>
    <property type="match status" value="1"/>
</dbReference>
<dbReference type="InterPro" id="IPR018060">
    <property type="entry name" value="HTH_AraC"/>
</dbReference>
<accession>A0A4U8QM53</accession>
<dbReference type="AlphaFoldDB" id="A0A4U8QM53"/>
<evidence type="ECO:0000256" key="9">
    <source>
        <dbReference type="ARBA" id="ARBA00024867"/>
    </source>
</evidence>
<evidence type="ECO:0000256" key="10">
    <source>
        <dbReference type="PROSITE-ProRule" id="PRU00169"/>
    </source>
</evidence>
<comment type="subcellular location">
    <subcellularLocation>
        <location evidence="1">Cytoplasm</location>
    </subcellularLocation>
</comment>
<dbReference type="PANTHER" id="PTHR42713">
    <property type="entry name" value="HISTIDINE KINASE-RELATED"/>
    <property type="match status" value="1"/>
</dbReference>
<evidence type="ECO:0000313" key="13">
    <source>
        <dbReference type="EMBL" id="TLD01936.1"/>
    </source>
</evidence>
<evidence type="ECO:0000256" key="3">
    <source>
        <dbReference type="ARBA" id="ARBA00022490"/>
    </source>
</evidence>
<keyword evidence="7" id="KW-0238">DNA-binding</keyword>
<protein>
    <recommendedName>
        <fullName evidence="2">Stage 0 sporulation protein A homolog</fullName>
    </recommendedName>
</protein>
<dbReference type="SUPFAM" id="SSF46689">
    <property type="entry name" value="Homeodomain-like"/>
    <property type="match status" value="1"/>
</dbReference>
<dbReference type="InterPro" id="IPR001789">
    <property type="entry name" value="Sig_transdc_resp-reg_receiver"/>
</dbReference>
<dbReference type="SUPFAM" id="SSF52172">
    <property type="entry name" value="CheY-like"/>
    <property type="match status" value="1"/>
</dbReference>
<dbReference type="Pfam" id="PF00072">
    <property type="entry name" value="Response_reg"/>
    <property type="match status" value="1"/>
</dbReference>
<dbReference type="InterPro" id="IPR051552">
    <property type="entry name" value="HptR"/>
</dbReference>
<sequence>MTKILFVDDDAIARRNIENRIHWAQNGMELIYSARDGIDALEYMKDHKPDIIISDIKMPVMDGIEMAMIAKDYYPDLKFIFLSGYKEFEYAQQALKLNAVDYLTKPVDTGQLLSIIKKAQSQLEKEKNIDLILQEKYPLIKRHYISKLMRENFQEMDDSVFKAFDINLNQGLGVVGFIDFPYGQDQPLDYIGTRIQDLCNMLTSKYKGSFFFCMDTMEIFMVYTNSDSNARSRFEEYLRELESFVNLYLDSVFHTKAVFHYGTTMHNLNDFYQSYQTAQQSLNSEADSLLLNIKKYIEHNYGNSELSLIMIASHFNINHCYLTSIFKAKFGINLYDFLIQIRMERAGAFIRTTQLKNYEIAERVGYKNSQYFSVSFKKYFSCTVTQYRDRVKDLIS</sequence>
<keyword evidence="3" id="KW-0963">Cytoplasm</keyword>
<dbReference type="STRING" id="180332.GCA_000797495_04402"/>
<evidence type="ECO:0000259" key="11">
    <source>
        <dbReference type="PROSITE" id="PS01124"/>
    </source>
</evidence>
<dbReference type="Gene3D" id="1.10.10.60">
    <property type="entry name" value="Homeodomain-like"/>
    <property type="match status" value="2"/>
</dbReference>
<dbReference type="Gene3D" id="3.40.50.2300">
    <property type="match status" value="1"/>
</dbReference>
<feature type="modified residue" description="4-aspartylphosphate" evidence="10">
    <location>
        <position position="55"/>
    </location>
</feature>
<evidence type="ECO:0000313" key="14">
    <source>
        <dbReference type="Proteomes" id="UP000306509"/>
    </source>
</evidence>
<dbReference type="InterPro" id="IPR009057">
    <property type="entry name" value="Homeodomain-like_sf"/>
</dbReference>
<dbReference type="GO" id="GO:0003700">
    <property type="term" value="F:DNA-binding transcription factor activity"/>
    <property type="evidence" value="ECO:0007669"/>
    <property type="project" value="InterPro"/>
</dbReference>
<feature type="domain" description="HTH araC/xylS-type" evidence="11">
    <location>
        <begin position="291"/>
        <end position="390"/>
    </location>
</feature>
<keyword evidence="14" id="KW-1185">Reference proteome</keyword>
<evidence type="ECO:0000256" key="8">
    <source>
        <dbReference type="ARBA" id="ARBA00023163"/>
    </source>
</evidence>
<dbReference type="RefSeq" id="WP_027292082.1">
    <property type="nucleotide sequence ID" value="NZ_CABMJZ010000105.1"/>
</dbReference>
<keyword evidence="4 10" id="KW-0597">Phosphoprotein</keyword>
<keyword evidence="5" id="KW-0902">Two-component regulatory system</keyword>
<dbReference type="PANTHER" id="PTHR42713:SF3">
    <property type="entry name" value="TRANSCRIPTIONAL REGULATORY PROTEIN HPTR"/>
    <property type="match status" value="1"/>
</dbReference>
<proteinExistence type="predicted"/>
<evidence type="ECO:0000256" key="6">
    <source>
        <dbReference type="ARBA" id="ARBA00023015"/>
    </source>
</evidence>
<keyword evidence="6" id="KW-0805">Transcription regulation</keyword>
<dbReference type="GO" id="GO:0043565">
    <property type="term" value="F:sequence-specific DNA binding"/>
    <property type="evidence" value="ECO:0007669"/>
    <property type="project" value="InterPro"/>
</dbReference>
<dbReference type="EMBL" id="QGQD01000024">
    <property type="protein sequence ID" value="TLD01936.1"/>
    <property type="molecule type" value="Genomic_DNA"/>
</dbReference>
<dbReference type="GO" id="GO:0005737">
    <property type="term" value="C:cytoplasm"/>
    <property type="evidence" value="ECO:0007669"/>
    <property type="project" value="UniProtKB-SubCell"/>
</dbReference>
<dbReference type="PROSITE" id="PS01124">
    <property type="entry name" value="HTH_ARAC_FAMILY_2"/>
    <property type="match status" value="1"/>
</dbReference>
<evidence type="ECO:0000256" key="4">
    <source>
        <dbReference type="ARBA" id="ARBA00022553"/>
    </source>
</evidence>
<evidence type="ECO:0000256" key="2">
    <source>
        <dbReference type="ARBA" id="ARBA00018672"/>
    </source>
</evidence>
<evidence type="ECO:0000256" key="7">
    <source>
        <dbReference type="ARBA" id="ARBA00023125"/>
    </source>
</evidence>
<gene>
    <name evidence="13" type="ORF">DSM106044_01154</name>
</gene>
<dbReference type="SMART" id="SM00342">
    <property type="entry name" value="HTH_ARAC"/>
    <property type="match status" value="1"/>
</dbReference>
<comment type="function">
    <text evidence="9">May play the central regulatory role in sporulation. It may be an element of the effector pathway responsible for the activation of sporulation genes in response to nutritional stress. Spo0A may act in concert with spo0H (a sigma factor) to control the expression of some genes that are critical to the sporulation process.</text>
</comment>
<dbReference type="PROSITE" id="PS50110">
    <property type="entry name" value="RESPONSE_REGULATORY"/>
    <property type="match status" value="1"/>
</dbReference>
<dbReference type="OrthoDB" id="9794370at2"/>
<dbReference type="CDD" id="cd17536">
    <property type="entry name" value="REC_YesN-like"/>
    <property type="match status" value="1"/>
</dbReference>
<comment type="caution">
    <text evidence="13">The sequence shown here is derived from an EMBL/GenBank/DDBJ whole genome shotgun (WGS) entry which is preliminary data.</text>
</comment>
<dbReference type="InterPro" id="IPR011006">
    <property type="entry name" value="CheY-like_superfamily"/>
</dbReference>
<feature type="domain" description="Response regulatory" evidence="12">
    <location>
        <begin position="3"/>
        <end position="120"/>
    </location>
</feature>
<evidence type="ECO:0000256" key="1">
    <source>
        <dbReference type="ARBA" id="ARBA00004496"/>
    </source>
</evidence>